<evidence type="ECO:0000313" key="4">
    <source>
        <dbReference type="EMBL" id="KAG6665910.1"/>
    </source>
</evidence>
<feature type="chain" id="PRO_5035841069" description="GDSL esterase/lipase" evidence="3">
    <location>
        <begin position="28"/>
        <end position="325"/>
    </location>
</feature>
<evidence type="ECO:0008006" key="6">
    <source>
        <dbReference type="Google" id="ProtNLM"/>
    </source>
</evidence>
<dbReference type="EMBL" id="CM031810">
    <property type="protein sequence ID" value="KAG6665910.1"/>
    <property type="molecule type" value="Genomic_DNA"/>
</dbReference>
<dbReference type="InterPro" id="IPR050592">
    <property type="entry name" value="GDSL_lipolytic_enzyme"/>
</dbReference>
<dbReference type="Proteomes" id="UP000811609">
    <property type="component" value="Chromosome 2"/>
</dbReference>
<gene>
    <name evidence="4" type="ORF">CIPAW_02G193100</name>
</gene>
<reference evidence="4" key="1">
    <citation type="submission" date="2020-12" db="EMBL/GenBank/DDBJ databases">
        <title>WGS assembly of Carya illinoinensis cv. Pawnee.</title>
        <authorList>
            <person name="Platts A."/>
            <person name="Shu S."/>
            <person name="Wright S."/>
            <person name="Barry K."/>
            <person name="Edger P."/>
            <person name="Pires J.C."/>
            <person name="Schmutz J."/>
        </authorList>
    </citation>
    <scope>NUCLEOTIDE SEQUENCE</scope>
    <source>
        <tissue evidence="4">Leaf</tissue>
    </source>
</reference>
<dbReference type="Gene3D" id="3.40.50.1110">
    <property type="entry name" value="SGNH hydrolase"/>
    <property type="match status" value="1"/>
</dbReference>
<evidence type="ECO:0000256" key="2">
    <source>
        <dbReference type="ARBA" id="ARBA00022729"/>
    </source>
</evidence>
<dbReference type="InterPro" id="IPR036514">
    <property type="entry name" value="SGNH_hydro_sf"/>
</dbReference>
<dbReference type="CDD" id="cd01837">
    <property type="entry name" value="SGNH_plant_lipase_like"/>
    <property type="match status" value="1"/>
</dbReference>
<comment type="caution">
    <text evidence="4">The sequence shown here is derived from an EMBL/GenBank/DDBJ whole genome shotgun (WGS) entry which is preliminary data.</text>
</comment>
<dbReference type="OrthoDB" id="1600564at2759"/>
<keyword evidence="5" id="KW-1185">Reference proteome</keyword>
<evidence type="ECO:0000256" key="3">
    <source>
        <dbReference type="SAM" id="SignalP"/>
    </source>
</evidence>
<evidence type="ECO:0000313" key="5">
    <source>
        <dbReference type="Proteomes" id="UP000811609"/>
    </source>
</evidence>
<dbReference type="PANTHER" id="PTHR45642:SF139">
    <property type="entry name" value="SGNH HYDROLASE-TYPE ESTERASE DOMAIN-CONTAINING PROTEIN"/>
    <property type="match status" value="1"/>
</dbReference>
<feature type="signal peptide" evidence="3">
    <location>
        <begin position="1"/>
        <end position="27"/>
    </location>
</feature>
<name>A0A8T1REH8_CARIL</name>
<accession>A0A8T1REH8</accession>
<dbReference type="PANTHER" id="PTHR45642">
    <property type="entry name" value="GDSL ESTERASE/LIPASE EXL3"/>
    <property type="match status" value="1"/>
</dbReference>
<dbReference type="Pfam" id="PF00657">
    <property type="entry name" value="Lipase_GDSL"/>
    <property type="match status" value="1"/>
</dbReference>
<evidence type="ECO:0000256" key="1">
    <source>
        <dbReference type="ARBA" id="ARBA00008668"/>
    </source>
</evidence>
<dbReference type="InterPro" id="IPR035669">
    <property type="entry name" value="SGNH_plant_lipase-like"/>
</dbReference>
<sequence>MALRNTIFFTFFLIASLIALLTPFTTSQNANVSAIFIFGDSTIDPSNNNHINTLFHSDHPPYGIDFPGRVPTRKFCDGKLVTDFLISSLGIKELLPAYFVSVGSSLDLQTIIITQALDLPTHLNKFYEALQRMEGVVGQEEVRRIVKNALFLISFGSNDMLFNYYDIPTRALDCSLPGYHQMQLQTMYGFIENLYKLGARRIAVAGLPPIGCVPAQVTIGSILPISTNFIQRSSYNQQLKALTSSWQSKLQSSRIVYADIYSPIMDMIQNPNNNACCGTGLAEAGPLCQDASKYIFFDSVHLTEAAYRAIADITRNNLFPRVAGN</sequence>
<dbReference type="InterPro" id="IPR001087">
    <property type="entry name" value="GDSL"/>
</dbReference>
<dbReference type="SUPFAM" id="SSF52266">
    <property type="entry name" value="SGNH hydrolase"/>
    <property type="match status" value="1"/>
</dbReference>
<keyword evidence="2 3" id="KW-0732">Signal</keyword>
<dbReference type="AlphaFoldDB" id="A0A8T1REH8"/>
<comment type="similarity">
    <text evidence="1">Belongs to the 'GDSL' lipolytic enzyme family.</text>
</comment>
<protein>
    <recommendedName>
        <fullName evidence="6">GDSL esterase/lipase</fullName>
    </recommendedName>
</protein>
<organism evidence="4 5">
    <name type="scientific">Carya illinoinensis</name>
    <name type="common">Pecan</name>
    <dbReference type="NCBI Taxonomy" id="32201"/>
    <lineage>
        <taxon>Eukaryota</taxon>
        <taxon>Viridiplantae</taxon>
        <taxon>Streptophyta</taxon>
        <taxon>Embryophyta</taxon>
        <taxon>Tracheophyta</taxon>
        <taxon>Spermatophyta</taxon>
        <taxon>Magnoliopsida</taxon>
        <taxon>eudicotyledons</taxon>
        <taxon>Gunneridae</taxon>
        <taxon>Pentapetalae</taxon>
        <taxon>rosids</taxon>
        <taxon>fabids</taxon>
        <taxon>Fagales</taxon>
        <taxon>Juglandaceae</taxon>
        <taxon>Carya</taxon>
    </lineage>
</organism>
<proteinExistence type="inferred from homology"/>
<dbReference type="GO" id="GO:0016788">
    <property type="term" value="F:hydrolase activity, acting on ester bonds"/>
    <property type="evidence" value="ECO:0007669"/>
    <property type="project" value="InterPro"/>
</dbReference>